<keyword evidence="3" id="KW-1185">Reference proteome</keyword>
<feature type="domain" description="FBD" evidence="1">
    <location>
        <begin position="270"/>
        <end position="351"/>
    </location>
</feature>
<dbReference type="PANTHER" id="PTHR46890">
    <property type="entry name" value="NON-LTR RETROLELEMENT REVERSE TRANSCRIPTASE-LIKE PROTEIN-RELATED"/>
    <property type="match status" value="1"/>
</dbReference>
<gene>
    <name evidence="2" type="ORF">Dsin_022964</name>
</gene>
<dbReference type="InterPro" id="IPR006566">
    <property type="entry name" value="FBD"/>
</dbReference>
<name>A0AAE0A2P6_9ROSI</name>
<proteinExistence type="predicted"/>
<dbReference type="EMBL" id="JANJYJ010000007">
    <property type="protein sequence ID" value="KAK3199549.1"/>
    <property type="molecule type" value="Genomic_DNA"/>
</dbReference>
<evidence type="ECO:0000313" key="2">
    <source>
        <dbReference type="EMBL" id="KAK3199549.1"/>
    </source>
</evidence>
<evidence type="ECO:0000259" key="1">
    <source>
        <dbReference type="SMART" id="SM00579"/>
    </source>
</evidence>
<protein>
    <recommendedName>
        <fullName evidence="1">FBD domain-containing protein</fullName>
    </recommendedName>
</protein>
<dbReference type="Proteomes" id="UP001281410">
    <property type="component" value="Unassembled WGS sequence"/>
</dbReference>
<dbReference type="Pfam" id="PF00078">
    <property type="entry name" value="RVT_1"/>
    <property type="match status" value="1"/>
</dbReference>
<dbReference type="InterPro" id="IPR052343">
    <property type="entry name" value="Retrotransposon-Effector_Assoc"/>
</dbReference>
<dbReference type="SMART" id="SM00579">
    <property type="entry name" value="FBD"/>
    <property type="match status" value="1"/>
</dbReference>
<reference evidence="2" key="1">
    <citation type="journal article" date="2023" name="Plant J.">
        <title>Genome sequences and population genomics provide insights into the demographic history, inbreeding, and mutation load of two 'living fossil' tree species of Dipteronia.</title>
        <authorList>
            <person name="Feng Y."/>
            <person name="Comes H.P."/>
            <person name="Chen J."/>
            <person name="Zhu S."/>
            <person name="Lu R."/>
            <person name="Zhang X."/>
            <person name="Li P."/>
            <person name="Qiu J."/>
            <person name="Olsen K.M."/>
            <person name="Qiu Y."/>
        </authorList>
    </citation>
    <scope>NUCLEOTIDE SEQUENCE</scope>
    <source>
        <strain evidence="2">NBL</strain>
    </source>
</reference>
<dbReference type="AlphaFoldDB" id="A0AAE0A2P6"/>
<dbReference type="Pfam" id="PF08387">
    <property type="entry name" value="FBD"/>
    <property type="match status" value="1"/>
</dbReference>
<dbReference type="InterPro" id="IPR000477">
    <property type="entry name" value="RT_dom"/>
</dbReference>
<dbReference type="PANTHER" id="PTHR46890:SF50">
    <property type="entry name" value="RNA-DIRECTED DNA POLYMERASE, EUKARYOTA, REVERSE TRANSCRIPTASE ZINC-BINDING DOMAIN PROTEIN-RELATED"/>
    <property type="match status" value="1"/>
</dbReference>
<comment type="caution">
    <text evidence="2">The sequence shown here is derived from an EMBL/GenBank/DDBJ whole genome shotgun (WGS) entry which is preliminary data.</text>
</comment>
<accession>A0AAE0A2P6</accession>
<sequence length="361" mass="41679">MNGSRTSDPRLIREGIYNFFKNHYKKVLWDRPKIRGLDFKKVSIEDSISLERPFSKEEVWEAVCSCDGNKAPGPDGFNLNFIKANWEVIQEDFLEFISGFHSDGHIVKELNSTLMALIPKCARPELLSDFRPISLVGSLYKVLAKVLANRLKKVMGTIISEPQMAFVKDRQILDSFIIAEEIIHKWRKKEEGGLLVKLDFEKACNLKHVDYIYDIRNCLSILGNTFVVFNHRSTNSFADALTKKGSGLSRSYFCWTKPNHLWKMPNGTTPCLKYHHKIVELFDVGDDKYELDLVRFFLENGHVLQKMRISWFYPERLVYGNRVHGNGNTDEFISEVMKFPTSSSNIALTFVKPESPISFYD</sequence>
<organism evidence="2 3">
    <name type="scientific">Dipteronia sinensis</name>
    <dbReference type="NCBI Taxonomy" id="43782"/>
    <lineage>
        <taxon>Eukaryota</taxon>
        <taxon>Viridiplantae</taxon>
        <taxon>Streptophyta</taxon>
        <taxon>Embryophyta</taxon>
        <taxon>Tracheophyta</taxon>
        <taxon>Spermatophyta</taxon>
        <taxon>Magnoliopsida</taxon>
        <taxon>eudicotyledons</taxon>
        <taxon>Gunneridae</taxon>
        <taxon>Pentapetalae</taxon>
        <taxon>rosids</taxon>
        <taxon>malvids</taxon>
        <taxon>Sapindales</taxon>
        <taxon>Sapindaceae</taxon>
        <taxon>Hippocastanoideae</taxon>
        <taxon>Acereae</taxon>
        <taxon>Dipteronia</taxon>
    </lineage>
</organism>
<evidence type="ECO:0000313" key="3">
    <source>
        <dbReference type="Proteomes" id="UP001281410"/>
    </source>
</evidence>